<organism evidence="2 3">
    <name type="scientific">Corynebacterium camporealensis</name>
    <dbReference type="NCBI Taxonomy" id="161896"/>
    <lineage>
        <taxon>Bacteria</taxon>
        <taxon>Bacillati</taxon>
        <taxon>Actinomycetota</taxon>
        <taxon>Actinomycetes</taxon>
        <taxon>Mycobacteriales</taxon>
        <taxon>Corynebacteriaceae</taxon>
        <taxon>Corynebacterium</taxon>
    </lineage>
</organism>
<dbReference type="PROSITE" id="PS51257">
    <property type="entry name" value="PROKAR_LIPOPROTEIN"/>
    <property type="match status" value="1"/>
</dbReference>
<dbReference type="AlphaFoldDB" id="A0A0F6TAA5"/>
<sequence>MHVSALRFTTAVLAAAVLSVSCASSADNADPKLSTLDIEAESPAVTPESTAAGIMPLGAANKEMKTQRPPAPAQLVVTDVRVGKHPGFERVVFEFAGNGTPGWFVDYTDTPSQLGSGNAIEFDGTTALNVNIDGTTYPFELNIPDPHIGVTEGTGDMITEVIPTGTFEGRSQFVVGLNSPHPYSVQVLRGPSRLVIDVLESS</sequence>
<keyword evidence="3" id="KW-1185">Reference proteome</keyword>
<dbReference type="Pfam" id="PF24837">
    <property type="entry name" value="AMIN-like"/>
    <property type="match status" value="1"/>
</dbReference>
<protein>
    <recommendedName>
        <fullName evidence="1">AMIN-like domain-containing protein</fullName>
    </recommendedName>
</protein>
<dbReference type="STRING" id="161896.UL81_02200"/>
<name>A0A0F6TAA5_9CORY</name>
<dbReference type="InterPro" id="IPR056303">
    <property type="entry name" value="AMIN-like"/>
</dbReference>
<reference evidence="2 3" key="1">
    <citation type="journal article" date="2015" name="Genome Announc.">
        <title>Complete Genome Sequence of Corynebacterium camporealensis DSM 44610, Isolated from the Milk of a Manchega Sheep with Subclinical Mastitis.</title>
        <authorList>
            <person name="Ruckert C."/>
            <person name="Albersmeier A."/>
            <person name="Winkler A."/>
            <person name="Tauch A."/>
        </authorList>
    </citation>
    <scope>NUCLEOTIDE SEQUENCE [LARGE SCALE GENOMIC DNA]</scope>
    <source>
        <strain evidence="2 3">DSM 44610</strain>
    </source>
</reference>
<dbReference type="Proteomes" id="UP000033566">
    <property type="component" value="Chromosome"/>
</dbReference>
<gene>
    <name evidence="2" type="ORF">UL81_02200</name>
</gene>
<dbReference type="EMBL" id="CP011311">
    <property type="protein sequence ID" value="AKE38421.1"/>
    <property type="molecule type" value="Genomic_DNA"/>
</dbReference>
<dbReference type="OrthoDB" id="3393679at2"/>
<accession>A0A0F6TAA5</accession>
<evidence type="ECO:0000313" key="2">
    <source>
        <dbReference type="EMBL" id="AKE38421.1"/>
    </source>
</evidence>
<dbReference type="HOGENOM" id="CLU_099777_1_1_11"/>
<proteinExistence type="predicted"/>
<evidence type="ECO:0000313" key="3">
    <source>
        <dbReference type="Proteomes" id="UP000033566"/>
    </source>
</evidence>
<evidence type="ECO:0000259" key="1">
    <source>
        <dbReference type="Pfam" id="PF24837"/>
    </source>
</evidence>
<feature type="domain" description="AMIN-like" evidence="1">
    <location>
        <begin position="76"/>
        <end position="199"/>
    </location>
</feature>
<dbReference type="KEGG" id="ccj:UL81_02200"/>
<dbReference type="PATRIC" id="fig|161896.4.peg.433"/>